<dbReference type="EMBL" id="JACCJB010000005">
    <property type="protein sequence ID" value="KAF6227394.1"/>
    <property type="molecule type" value="Genomic_DNA"/>
</dbReference>
<gene>
    <name evidence="4" type="ORF">HO133_008838</name>
</gene>
<dbReference type="InterPro" id="IPR056884">
    <property type="entry name" value="NPHP3-like_N"/>
</dbReference>
<dbReference type="Pfam" id="PF24883">
    <property type="entry name" value="NPHP3_N"/>
    <property type="match status" value="1"/>
</dbReference>
<dbReference type="PANTHER" id="PTHR40619">
    <property type="entry name" value="FUNGAL STAND N-TERMINAL GOODBYE DOMAIN-CONTAINING PROTEIN"/>
    <property type="match status" value="1"/>
</dbReference>
<feature type="compositionally biased region" description="Polar residues" evidence="2">
    <location>
        <begin position="490"/>
        <end position="502"/>
    </location>
</feature>
<feature type="domain" description="Nephrocystin 3-like N-terminal" evidence="3">
    <location>
        <begin position="112"/>
        <end position="287"/>
    </location>
</feature>
<name>A0A8H6CQ19_9LECA</name>
<keyword evidence="5" id="KW-1185">Reference proteome</keyword>
<evidence type="ECO:0000313" key="5">
    <source>
        <dbReference type="Proteomes" id="UP000593566"/>
    </source>
</evidence>
<accession>A0A8H6CQ19</accession>
<comment type="caution">
    <text evidence="4">The sequence shown here is derived from an EMBL/GenBank/DDBJ whole genome shotgun (WGS) entry which is preliminary data.</text>
</comment>
<evidence type="ECO:0000259" key="3">
    <source>
        <dbReference type="Pfam" id="PF24883"/>
    </source>
</evidence>
<proteinExistence type="predicted"/>
<keyword evidence="1" id="KW-0677">Repeat</keyword>
<protein>
    <recommendedName>
        <fullName evidence="3">Nephrocystin 3-like N-terminal domain-containing protein</fullName>
    </recommendedName>
</protein>
<dbReference type="AlphaFoldDB" id="A0A8H6CQ19"/>
<organism evidence="4 5">
    <name type="scientific">Letharia lupina</name>
    <dbReference type="NCBI Taxonomy" id="560253"/>
    <lineage>
        <taxon>Eukaryota</taxon>
        <taxon>Fungi</taxon>
        <taxon>Dikarya</taxon>
        <taxon>Ascomycota</taxon>
        <taxon>Pezizomycotina</taxon>
        <taxon>Lecanoromycetes</taxon>
        <taxon>OSLEUM clade</taxon>
        <taxon>Lecanoromycetidae</taxon>
        <taxon>Lecanorales</taxon>
        <taxon>Lecanorineae</taxon>
        <taxon>Parmeliaceae</taxon>
        <taxon>Letharia</taxon>
    </lineage>
</organism>
<feature type="region of interest" description="Disordered" evidence="2">
    <location>
        <begin position="423"/>
        <end position="510"/>
    </location>
</feature>
<sequence length="510" mass="56896">MKIREEIKREIDGLLQDFDTRWVQRFDELLLQQTALFDGRNDTGRPDLNDSNAQLALPVFTPQVYLADFVSDPQTLLEFRNEAFPQLQRFDQRESYIRAGSRLLTAYDWQHCVALLRHPSMRSWMSTEKSGILWVDTYQSHKLDWASVFSTRLADDCARLDYSMALAHFCQGHSTGNAITTAAILIQSLISKSISLHHEQFTVRTVELTQQHFQDAQNDVEELWALFLEILEVAAKGKCVWIVVDHVDILQQETNRKGLENALALLRNLNALADDPAITVKILIAARIRDAARLSTKIAEARILASRHAIITVPRGHHRNEATLLKSSKKISRLPEPNVSLNFLRASHTAKRKPETATAPKEVDDDTGESDSASLFDPFASSDDSEPTTRSKKAAQHSCSSEDSADEYFSQTRPFGDFAKEIGWESTDDEDHLRKQAISPLTPKIVVAFSEHSPRSGASRSGSDKDGVNAGANEMQAQPDLSTPKAADSGSMSQIHNSLPNDSDSDGAFV</sequence>
<dbReference type="PANTHER" id="PTHR40619:SF3">
    <property type="entry name" value="FUNGAL STAND N-TERMINAL GOODBYE DOMAIN-CONTAINING PROTEIN"/>
    <property type="match status" value="1"/>
</dbReference>
<dbReference type="GeneID" id="59337233"/>
<dbReference type="Proteomes" id="UP000593566">
    <property type="component" value="Unassembled WGS sequence"/>
</dbReference>
<reference evidence="4 5" key="1">
    <citation type="journal article" date="2020" name="Genomics">
        <title>Complete, high-quality genomes from long-read metagenomic sequencing of two wolf lichen thalli reveals enigmatic genome architecture.</title>
        <authorList>
            <person name="McKenzie S.K."/>
            <person name="Walston R.F."/>
            <person name="Allen J.L."/>
        </authorList>
    </citation>
    <scope>NUCLEOTIDE SEQUENCE [LARGE SCALE GENOMIC DNA]</scope>
    <source>
        <strain evidence="4">WasteWater1</strain>
    </source>
</reference>
<evidence type="ECO:0000256" key="1">
    <source>
        <dbReference type="ARBA" id="ARBA00022737"/>
    </source>
</evidence>
<evidence type="ECO:0000256" key="2">
    <source>
        <dbReference type="SAM" id="MobiDB-lite"/>
    </source>
</evidence>
<dbReference type="RefSeq" id="XP_037155702.1">
    <property type="nucleotide sequence ID" value="XM_037299701.1"/>
</dbReference>
<feature type="region of interest" description="Disordered" evidence="2">
    <location>
        <begin position="345"/>
        <end position="409"/>
    </location>
</feature>
<evidence type="ECO:0000313" key="4">
    <source>
        <dbReference type="EMBL" id="KAF6227394.1"/>
    </source>
</evidence>